<dbReference type="PANTHER" id="PTHR10997">
    <property type="entry name" value="IMPORTIN-7, 8, 11"/>
    <property type="match status" value="1"/>
</dbReference>
<dbReference type="InterPro" id="IPR001494">
    <property type="entry name" value="Importin-beta_N"/>
</dbReference>
<keyword evidence="4" id="KW-0539">Nucleus</keyword>
<dbReference type="FunFam" id="1.25.10.10:FF:000373">
    <property type="entry name" value="Importin beta-5 subunit, putative"/>
    <property type="match status" value="1"/>
</dbReference>
<dbReference type="GO" id="GO:0006606">
    <property type="term" value="P:protein import into nucleus"/>
    <property type="evidence" value="ECO:0007669"/>
    <property type="project" value="TreeGrafter"/>
</dbReference>
<dbReference type="PROSITE" id="PS50166">
    <property type="entry name" value="IMPORTIN_B_NT"/>
    <property type="match status" value="1"/>
</dbReference>
<dbReference type="GO" id="GO:0031267">
    <property type="term" value="F:small GTPase binding"/>
    <property type="evidence" value="ECO:0007669"/>
    <property type="project" value="InterPro"/>
</dbReference>
<keyword evidence="8" id="KW-1185">Reference proteome</keyword>
<dbReference type="Gene3D" id="1.25.10.10">
    <property type="entry name" value="Leucine-rich Repeat Variant"/>
    <property type="match status" value="1"/>
</dbReference>
<evidence type="ECO:0000313" key="7">
    <source>
        <dbReference type="EMBL" id="KAF2869835.1"/>
    </source>
</evidence>
<feature type="compositionally biased region" description="Acidic residues" evidence="5">
    <location>
        <begin position="946"/>
        <end position="960"/>
    </location>
</feature>
<feature type="region of interest" description="Disordered" evidence="5">
    <location>
        <begin position="945"/>
        <end position="969"/>
    </location>
</feature>
<dbReference type="SUPFAM" id="SSF48371">
    <property type="entry name" value="ARM repeat"/>
    <property type="match status" value="1"/>
</dbReference>
<sequence>MEEQLVQLLSATQTAQSDTRQHAEAQLLSFYGHQELPLGLVSIASHDSVPLNIRQAALLALKQLVLAGWSDTLDEFKGRVLVTDENKARIRKDLLELATTDQLDRKLKAAASLVVSKIAGSDFPEQWPDLLPNLMHIIPNGTEGQLHGALKVLGELVDDCFSEEQFFNVARELVNVVYHVAVNEARKPTLRALACSVFRGCFDILEMVMEDHKAPVKAFADEVLSQWTPFFVSIMKTRLPDPPSEQEENEDAPKAETYRGLVALKLQVVKTLMRIRSVFPAILSPQTPVLFSATWEELSSLQTAYHQIYIEEERQSRMEDADGLPYTLDFLVLEELDFMQACLRAPPVRSELEKQLQNHQGAEGTWVTEVMKLAVAYAQITTEEEGLWNVDVNIFLSEETSVTANYTPRTACGDLVIKLGEWLHQPTVEGLLAYTRSLYSTTQSWKAKEAALYILNQLLSDFQDVDKQIGPEAATGFIDFIRYAMQQSDIFLRARGYLVAGSLTRTSGDALQQLSSSFLEACVQAIPTDGSDVVQVSCIRALQFYLQALPHSITQPLQASIITAISNYLQAQDMQELAESDDLMVTLVETLRDAILLNTRICITGNGLDLLFTVASHGANNFQLVMLVNETFEDVTEIISQMGGDSYVNLCAKVLPSLTGAFDVGNLTEENALTNLAADLLSVLAEHGTEPLPSGFVQTTMPKLTRLLLGSTDDELLKSATTAVKNIISHDHQQLFEWRDETGKGGLEVVLLIIDRLLGTTVSDNAAGEVGALAAEFVEKAGHERLGPFLEQLLRTVAVRLGTATYSQFIQSLTLVFARLSLNHASEVVEFLARQDIGGVNGLQVVLAKWLENSINFAGYDEIRQNVIALSKLYDLKDPRIAQIQVKGDQIHNTDGRIITRSRARTQPPEWTVVSAPLKILKVLVVELQSASGATSNLDAAAAADLADEGSNDGDWEDEPNPFNDLGSGFSKEQLMSFAADDGPGTGRQRDDETQAFLVEFFKRAATTNEFGDEFSRLTEEEQQRLRESAS</sequence>
<evidence type="ECO:0000256" key="1">
    <source>
        <dbReference type="ARBA" id="ARBA00004123"/>
    </source>
</evidence>
<dbReference type="Pfam" id="PF03810">
    <property type="entry name" value="IBN_N"/>
    <property type="match status" value="1"/>
</dbReference>
<dbReference type="PANTHER" id="PTHR10997:SF9">
    <property type="entry name" value="IMPORTIN-9"/>
    <property type="match status" value="1"/>
</dbReference>
<dbReference type="Pfam" id="PF25018">
    <property type="entry name" value="HEAT_IPO9_c"/>
    <property type="match status" value="1"/>
</dbReference>
<reference evidence="7 8" key="1">
    <citation type="submission" date="2020-01" db="EMBL/GenBank/DDBJ databases">
        <authorList>
            <consortium name="DOE Joint Genome Institute"/>
            <person name="Haridas S."/>
            <person name="Albert R."/>
            <person name="Binder M."/>
            <person name="Bloem J."/>
            <person name="Labutti K."/>
            <person name="Salamov A."/>
            <person name="Andreopoulos B."/>
            <person name="Baker S.E."/>
            <person name="Barry K."/>
            <person name="Bills G."/>
            <person name="Bluhm B.H."/>
            <person name="Cannon C."/>
            <person name="Castanera R."/>
            <person name="Culley D.E."/>
            <person name="Daum C."/>
            <person name="Ezra D."/>
            <person name="Gonzalez J.B."/>
            <person name="Henrissat B."/>
            <person name="Kuo A."/>
            <person name="Liang C."/>
            <person name="Lipzen A."/>
            <person name="Lutzoni F."/>
            <person name="Magnuson J."/>
            <person name="Mondo S."/>
            <person name="Nolan M."/>
            <person name="Ohm R."/>
            <person name="Pangilinan J."/>
            <person name="Park H.-J.H."/>
            <person name="Ramirez L."/>
            <person name="Alfaro M."/>
            <person name="Sun H."/>
            <person name="Tritt A."/>
            <person name="Yoshinaga Y."/>
            <person name="Zwiers L.-H.L."/>
            <person name="Turgeon B.G."/>
            <person name="Goodwin S.B."/>
            <person name="Spatafora J.W."/>
            <person name="Crous P.W."/>
            <person name="Grigoriev I.V."/>
        </authorList>
    </citation>
    <scope>NUCLEOTIDE SEQUENCE [LARGE SCALE GENOMIC DNA]</scope>
    <source>
        <strain evidence="7 8">CBS 611.86</strain>
    </source>
</reference>
<evidence type="ECO:0000313" key="8">
    <source>
        <dbReference type="Proteomes" id="UP000481861"/>
    </source>
</evidence>
<dbReference type="InterPro" id="IPR011989">
    <property type="entry name" value="ARM-like"/>
</dbReference>
<feature type="domain" description="Importin N-terminal" evidence="6">
    <location>
        <begin position="23"/>
        <end position="100"/>
    </location>
</feature>
<dbReference type="GO" id="GO:0005829">
    <property type="term" value="C:cytosol"/>
    <property type="evidence" value="ECO:0007669"/>
    <property type="project" value="TreeGrafter"/>
</dbReference>
<keyword evidence="3" id="KW-0653">Protein transport</keyword>
<comment type="subcellular location">
    <subcellularLocation>
        <location evidence="1">Nucleus</location>
    </subcellularLocation>
</comment>
<accession>A0A7C8M7W4</accession>
<organism evidence="7 8">
    <name type="scientific">Massariosphaeria phaeospora</name>
    <dbReference type="NCBI Taxonomy" id="100035"/>
    <lineage>
        <taxon>Eukaryota</taxon>
        <taxon>Fungi</taxon>
        <taxon>Dikarya</taxon>
        <taxon>Ascomycota</taxon>
        <taxon>Pezizomycotina</taxon>
        <taxon>Dothideomycetes</taxon>
        <taxon>Pleosporomycetidae</taxon>
        <taxon>Pleosporales</taxon>
        <taxon>Pleosporales incertae sedis</taxon>
        <taxon>Massariosphaeria</taxon>
    </lineage>
</organism>
<name>A0A7C8M7W4_9PLEO</name>
<evidence type="ECO:0000256" key="5">
    <source>
        <dbReference type="SAM" id="MobiDB-lite"/>
    </source>
</evidence>
<dbReference type="SMART" id="SM00913">
    <property type="entry name" value="IBN_N"/>
    <property type="match status" value="1"/>
</dbReference>
<evidence type="ECO:0000259" key="6">
    <source>
        <dbReference type="PROSITE" id="PS50166"/>
    </source>
</evidence>
<evidence type="ECO:0000256" key="3">
    <source>
        <dbReference type="ARBA" id="ARBA00022927"/>
    </source>
</evidence>
<evidence type="ECO:0000256" key="2">
    <source>
        <dbReference type="ARBA" id="ARBA00022448"/>
    </source>
</evidence>
<dbReference type="EMBL" id="JAADJZ010000015">
    <property type="protein sequence ID" value="KAF2869835.1"/>
    <property type="molecule type" value="Genomic_DNA"/>
</dbReference>
<dbReference type="InterPro" id="IPR056840">
    <property type="entry name" value="HEAT_IPO9_central"/>
</dbReference>
<dbReference type="Proteomes" id="UP000481861">
    <property type="component" value="Unassembled WGS sequence"/>
</dbReference>
<dbReference type="GO" id="GO:0005635">
    <property type="term" value="C:nuclear envelope"/>
    <property type="evidence" value="ECO:0007669"/>
    <property type="project" value="TreeGrafter"/>
</dbReference>
<proteinExistence type="predicted"/>
<dbReference type="OrthoDB" id="431626at2759"/>
<keyword evidence="2" id="KW-0813">Transport</keyword>
<protein>
    <submittedName>
        <fullName evidence="7">Armadillo-type protein</fullName>
    </submittedName>
</protein>
<comment type="caution">
    <text evidence="7">The sequence shown here is derived from an EMBL/GenBank/DDBJ whole genome shotgun (WGS) entry which is preliminary data.</text>
</comment>
<dbReference type="AlphaFoldDB" id="A0A7C8M7W4"/>
<dbReference type="InterPro" id="IPR016024">
    <property type="entry name" value="ARM-type_fold"/>
</dbReference>
<evidence type="ECO:0000256" key="4">
    <source>
        <dbReference type="ARBA" id="ARBA00023242"/>
    </source>
</evidence>
<gene>
    <name evidence="7" type="ORF">BDV95DRAFT_576442</name>
</gene>